<evidence type="ECO:0000313" key="1">
    <source>
        <dbReference type="EMBL" id="MET3576097.1"/>
    </source>
</evidence>
<keyword evidence="2" id="KW-1185">Reference proteome</keyword>
<dbReference type="Proteomes" id="UP001549099">
    <property type="component" value="Unassembled WGS sequence"/>
</dbReference>
<proteinExistence type="predicted"/>
<organism evidence="1 2">
    <name type="scientific">Bhargavaea ullalensis</name>
    <dbReference type="NCBI Taxonomy" id="1265685"/>
    <lineage>
        <taxon>Bacteria</taxon>
        <taxon>Bacillati</taxon>
        <taxon>Bacillota</taxon>
        <taxon>Bacilli</taxon>
        <taxon>Bacillales</taxon>
        <taxon>Caryophanaceae</taxon>
        <taxon>Bhargavaea</taxon>
    </lineage>
</organism>
<protein>
    <recommendedName>
        <fullName evidence="3">DUF1643 domain-containing protein</fullName>
    </recommendedName>
</protein>
<accession>A0ABV2GDK3</accession>
<dbReference type="Pfam" id="PF07799">
    <property type="entry name" value="DUF1643"/>
    <property type="match status" value="1"/>
</dbReference>
<gene>
    <name evidence="1" type="ORF">ABID49_002012</name>
</gene>
<sequence length="177" mass="20232">MVVWEEPEIKIQTGTWGKGRNVTVMFDSTERHRYRLNVIWDVLKPSCLFIMINPSTADAMEPDPTLNRCVGFAERHGFGSLEVVNLYSYRTKDVKELWNSGELHCPENDLRVKEAIRTADQVIVAWGNEGANNGKYRLALDWIREAGKTPYCFGKTASGMPKHPLFLPRDTELEVCE</sequence>
<reference evidence="1 2" key="1">
    <citation type="submission" date="2024-06" db="EMBL/GenBank/DDBJ databases">
        <title>Genomic Encyclopedia of Type Strains, Phase IV (KMG-IV): sequencing the most valuable type-strain genomes for metagenomic binning, comparative biology and taxonomic classification.</title>
        <authorList>
            <person name="Goeker M."/>
        </authorList>
    </citation>
    <scope>NUCLEOTIDE SEQUENCE [LARGE SCALE GENOMIC DNA]</scope>
    <source>
        <strain evidence="1 2">DSM 26128</strain>
    </source>
</reference>
<dbReference type="EMBL" id="JBEPLW010000016">
    <property type="protein sequence ID" value="MET3576097.1"/>
    <property type="molecule type" value="Genomic_DNA"/>
</dbReference>
<dbReference type="RefSeq" id="WP_354197845.1">
    <property type="nucleotide sequence ID" value="NZ_JBEPLW010000016.1"/>
</dbReference>
<evidence type="ECO:0000313" key="2">
    <source>
        <dbReference type="Proteomes" id="UP001549099"/>
    </source>
</evidence>
<name>A0ABV2GDK3_9BACL</name>
<evidence type="ECO:0008006" key="3">
    <source>
        <dbReference type="Google" id="ProtNLM"/>
    </source>
</evidence>
<dbReference type="InterPro" id="IPR012441">
    <property type="entry name" value="DUF1643"/>
</dbReference>
<comment type="caution">
    <text evidence="1">The sequence shown here is derived from an EMBL/GenBank/DDBJ whole genome shotgun (WGS) entry which is preliminary data.</text>
</comment>